<comment type="function">
    <text evidence="6">Component of the Mediator complex, a coactivator involved in the regulated transcription of nearly all RNA polymerase II-dependent genes. Mediator functions as a bridge to convey information from gene-specific regulatory proteins to the basal RNA polymerase II transcription machinery.</text>
</comment>
<name>A0ABD2QCQ7_9PLAT</name>
<dbReference type="GO" id="GO:0005634">
    <property type="term" value="C:nucleus"/>
    <property type="evidence" value="ECO:0007669"/>
    <property type="project" value="UniProtKB-SubCell"/>
</dbReference>
<dbReference type="AlphaFoldDB" id="A0ABD2QCQ7"/>
<organism evidence="7 8">
    <name type="scientific">Cichlidogyrus casuarinus</name>
    <dbReference type="NCBI Taxonomy" id="1844966"/>
    <lineage>
        <taxon>Eukaryota</taxon>
        <taxon>Metazoa</taxon>
        <taxon>Spiralia</taxon>
        <taxon>Lophotrochozoa</taxon>
        <taxon>Platyhelminthes</taxon>
        <taxon>Monogenea</taxon>
        <taxon>Monopisthocotylea</taxon>
        <taxon>Dactylogyridea</taxon>
        <taxon>Ancyrocephalidae</taxon>
        <taxon>Cichlidogyrus</taxon>
    </lineage>
</organism>
<keyword evidence="5 6" id="KW-0539">Nucleus</keyword>
<evidence type="ECO:0000256" key="4">
    <source>
        <dbReference type="ARBA" id="ARBA00023163"/>
    </source>
</evidence>
<dbReference type="PANTHER" id="PTHR21428">
    <property type="entry name" value="MEDIATOR OF RNA POLYMERASE II TRANSCRIPTION SUBUNIT 7"/>
    <property type="match status" value="1"/>
</dbReference>
<dbReference type="InterPro" id="IPR037212">
    <property type="entry name" value="Med7/Med21-like"/>
</dbReference>
<comment type="similarity">
    <text evidence="2 6">Belongs to the Mediator complex subunit 7 family.</text>
</comment>
<evidence type="ECO:0000313" key="7">
    <source>
        <dbReference type="EMBL" id="KAL3317333.1"/>
    </source>
</evidence>
<keyword evidence="3 6" id="KW-0805">Transcription regulation</keyword>
<evidence type="ECO:0000256" key="2">
    <source>
        <dbReference type="ARBA" id="ARBA00009994"/>
    </source>
</evidence>
<evidence type="ECO:0000313" key="8">
    <source>
        <dbReference type="Proteomes" id="UP001626550"/>
    </source>
</evidence>
<dbReference type="PANTHER" id="PTHR21428:SF11">
    <property type="entry name" value="MEDIATOR OF RNA POLYMERASE II TRANSCRIPTION SUBUNIT 7"/>
    <property type="match status" value="1"/>
</dbReference>
<comment type="caution">
    <text evidence="7">The sequence shown here is derived from an EMBL/GenBank/DDBJ whole genome shotgun (WGS) entry which is preliminary data.</text>
</comment>
<evidence type="ECO:0000256" key="5">
    <source>
        <dbReference type="ARBA" id="ARBA00023242"/>
    </source>
</evidence>
<keyword evidence="8" id="KW-1185">Reference proteome</keyword>
<evidence type="ECO:0000256" key="3">
    <source>
        <dbReference type="ARBA" id="ARBA00023015"/>
    </source>
</evidence>
<dbReference type="InterPro" id="IPR044888">
    <property type="entry name" value="Mediatior_Med7_sf"/>
</dbReference>
<keyword evidence="6" id="KW-0010">Activator</keyword>
<dbReference type="InterPro" id="IPR009244">
    <property type="entry name" value="Mediatior_Med7"/>
</dbReference>
<keyword evidence="4 6" id="KW-0804">Transcription</keyword>
<gene>
    <name evidence="7" type="primary">MED7</name>
    <name evidence="7" type="ORF">Ciccas_004011</name>
</gene>
<dbReference type="Proteomes" id="UP001626550">
    <property type="component" value="Unassembled WGS sequence"/>
</dbReference>
<evidence type="ECO:0000256" key="1">
    <source>
        <dbReference type="ARBA" id="ARBA00004123"/>
    </source>
</evidence>
<comment type="subunit">
    <text evidence="6">Component of the Mediator complex.</text>
</comment>
<reference evidence="7 8" key="1">
    <citation type="submission" date="2024-11" db="EMBL/GenBank/DDBJ databases">
        <title>Adaptive evolution of stress response genes in parasites aligns with host niche diversity.</title>
        <authorList>
            <person name="Hahn C."/>
            <person name="Resl P."/>
        </authorList>
    </citation>
    <scope>NUCLEOTIDE SEQUENCE [LARGE SCALE GENOMIC DNA]</scope>
    <source>
        <strain evidence="7">EGGRZ-B1_66</strain>
        <tissue evidence="7">Body</tissue>
    </source>
</reference>
<dbReference type="SUPFAM" id="SSF140718">
    <property type="entry name" value="Mediator hinge subcomplex-like"/>
    <property type="match status" value="1"/>
</dbReference>
<dbReference type="Pfam" id="PF05983">
    <property type="entry name" value="Med7"/>
    <property type="match status" value="1"/>
</dbReference>
<dbReference type="EMBL" id="JBJKFK010000399">
    <property type="protein sequence ID" value="KAL3317333.1"/>
    <property type="molecule type" value="Genomic_DNA"/>
</dbReference>
<proteinExistence type="inferred from homology"/>
<protein>
    <recommendedName>
        <fullName evidence="6">Mediator of RNA polymerase II transcription subunit 7</fullName>
    </recommendedName>
</protein>
<comment type="subcellular location">
    <subcellularLocation>
        <location evidence="1 6">Nucleus</location>
    </subcellularLocation>
</comment>
<evidence type="ECO:0000256" key="6">
    <source>
        <dbReference type="RuleBase" id="RU364060"/>
    </source>
</evidence>
<sequence length="251" mass="28992">MNSNNPEDLGPSHVSLFPMPPWQLVNKYTDAAMAQGTAPPPPPPIEGQPYKMFEGVCNTDNPILRNLECHNIKRVYPQNYNRRRELKRLNFSLLANYLDLLDILTKDPQNAKLKEKLEHIEVLFINMHHLVNEFRPHQARDLLKEILNYQVHVSEETTDKASQYYEKSTEILNGALRNLKQESLQFPLDFSDLDSDLQSMLHNLKDANSWSNFDQHSSVKMDTLAQTEPADSSQSDIDPELWSYLTTEITQ</sequence>
<accession>A0ABD2QCQ7</accession>
<dbReference type="Gene3D" id="6.10.140.200">
    <property type="match status" value="1"/>
</dbReference>